<dbReference type="AlphaFoldDB" id="A0AAV4AMT4"/>
<evidence type="ECO:0000256" key="6">
    <source>
        <dbReference type="ARBA" id="ARBA00022840"/>
    </source>
</evidence>
<comment type="similarity">
    <text evidence="1 8">Belongs to the fructosamine kinase family.</text>
</comment>
<dbReference type="Gene3D" id="3.30.200.20">
    <property type="entry name" value="Phosphorylase Kinase, domain 1"/>
    <property type="match status" value="1"/>
</dbReference>
<dbReference type="FunFam" id="3.30.200.20:FF:000264">
    <property type="entry name" value="Protein-ribulosamine 3-kinase, chloroplastic"/>
    <property type="match status" value="1"/>
</dbReference>
<dbReference type="Pfam" id="PF03881">
    <property type="entry name" value="Fructosamin_kin"/>
    <property type="match status" value="1"/>
</dbReference>
<dbReference type="Proteomes" id="UP000735302">
    <property type="component" value="Unassembled WGS sequence"/>
</dbReference>
<dbReference type="GO" id="GO:0016301">
    <property type="term" value="F:kinase activity"/>
    <property type="evidence" value="ECO:0007669"/>
    <property type="project" value="UniProtKB-UniRule"/>
</dbReference>
<proteinExistence type="inferred from homology"/>
<dbReference type="InterPro" id="IPR016477">
    <property type="entry name" value="Fructo-/Ketosamine-3-kinase"/>
</dbReference>
<dbReference type="PANTHER" id="PTHR12149:SF8">
    <property type="entry name" value="PROTEIN-RIBULOSAMINE 3-KINASE"/>
    <property type="match status" value="1"/>
</dbReference>
<evidence type="ECO:0000256" key="2">
    <source>
        <dbReference type="ARBA" id="ARBA00011961"/>
    </source>
</evidence>
<keyword evidence="6" id="KW-0067">ATP-binding</keyword>
<dbReference type="EC" id="2.7.1.172" evidence="2"/>
<accession>A0AAV4AMT4</accession>
<dbReference type="Gene3D" id="3.90.1200.10">
    <property type="match status" value="1"/>
</dbReference>
<dbReference type="PANTHER" id="PTHR12149">
    <property type="entry name" value="FRUCTOSAMINE 3 KINASE-RELATED PROTEIN"/>
    <property type="match status" value="1"/>
</dbReference>
<evidence type="ECO:0000256" key="7">
    <source>
        <dbReference type="ARBA" id="ARBA00048655"/>
    </source>
</evidence>
<dbReference type="SUPFAM" id="SSF56112">
    <property type="entry name" value="Protein kinase-like (PK-like)"/>
    <property type="match status" value="1"/>
</dbReference>
<comment type="catalytic activity">
    <reaction evidence="7">
        <text>N(6)-D-ribulosyl-L-lysyl-[protein] + ATP = N(6)-(3-O-phospho-D-ribulosyl)-L-lysyl-[protein] + ADP + H(+)</text>
        <dbReference type="Rhea" id="RHEA:48432"/>
        <dbReference type="Rhea" id="RHEA-COMP:12103"/>
        <dbReference type="Rhea" id="RHEA-COMP:12104"/>
        <dbReference type="ChEBI" id="CHEBI:15378"/>
        <dbReference type="ChEBI" id="CHEBI:30616"/>
        <dbReference type="ChEBI" id="CHEBI:90418"/>
        <dbReference type="ChEBI" id="CHEBI:90420"/>
        <dbReference type="ChEBI" id="CHEBI:456216"/>
        <dbReference type="EC" id="2.7.1.172"/>
    </reaction>
    <physiologicalReaction direction="left-to-right" evidence="7">
        <dbReference type="Rhea" id="RHEA:48433"/>
    </physiologicalReaction>
</comment>
<comment type="caution">
    <text evidence="9">The sequence shown here is derived from an EMBL/GenBank/DDBJ whole genome shotgun (WGS) entry which is preliminary data.</text>
</comment>
<evidence type="ECO:0000313" key="10">
    <source>
        <dbReference type="Proteomes" id="UP000735302"/>
    </source>
</evidence>
<organism evidence="9 10">
    <name type="scientific">Plakobranchus ocellatus</name>
    <dbReference type="NCBI Taxonomy" id="259542"/>
    <lineage>
        <taxon>Eukaryota</taxon>
        <taxon>Metazoa</taxon>
        <taxon>Spiralia</taxon>
        <taxon>Lophotrochozoa</taxon>
        <taxon>Mollusca</taxon>
        <taxon>Gastropoda</taxon>
        <taxon>Heterobranchia</taxon>
        <taxon>Euthyneura</taxon>
        <taxon>Panpulmonata</taxon>
        <taxon>Sacoglossa</taxon>
        <taxon>Placobranchoidea</taxon>
        <taxon>Plakobranchidae</taxon>
        <taxon>Plakobranchus</taxon>
    </lineage>
</organism>
<dbReference type="GO" id="GO:0102193">
    <property type="term" value="F:protein-ribulosamine 3-kinase activity"/>
    <property type="evidence" value="ECO:0007669"/>
    <property type="project" value="UniProtKB-EC"/>
</dbReference>
<evidence type="ECO:0000256" key="8">
    <source>
        <dbReference type="PIRNR" id="PIRNR006221"/>
    </source>
</evidence>
<keyword evidence="5 8" id="KW-0418">Kinase</keyword>
<dbReference type="GO" id="GO:0005737">
    <property type="term" value="C:cytoplasm"/>
    <property type="evidence" value="ECO:0007669"/>
    <property type="project" value="UniProtKB-ARBA"/>
</dbReference>
<dbReference type="PIRSF" id="PIRSF006221">
    <property type="entry name" value="Ketosamine-3-kinase"/>
    <property type="match status" value="1"/>
</dbReference>
<evidence type="ECO:0000256" key="4">
    <source>
        <dbReference type="ARBA" id="ARBA00022741"/>
    </source>
</evidence>
<sequence>MGDGHCHIEKMAGAEQVLKEELSTSTLQSFGERQSGCINDGLAYRTDHGPLFVKFNSNSAGVEMFQGEYESLKALRNTQVLTVPKPIKLIKLRNGSAMLVIEYLDMKQLRDFSALGQEVARLHLHNTEQGRRAKKAERTITAKELQYDYVDQYGFHVPTYAGYSRQSNEWNDSWVNFFARKMEDYVSLVEKKHNDRDSRPLWHSLVPHLSRLFHDVSVEPALLHGDLWRGNIAQTDRAPVSFDPISLYGHSEFDLSIMLKHGGFPSSFFNAYHSLVPKTPGFEDRYDLYSLHHHFQIWSHFGDDLVEDALGIVEPEVFKFAFGSGFKNSTLDLLRKLNRKLQTT</sequence>
<protein>
    <recommendedName>
        <fullName evidence="2">protein-ribulosamine 3-kinase</fullName>
        <ecNumber evidence="2">2.7.1.172</ecNumber>
    </recommendedName>
</protein>
<evidence type="ECO:0000256" key="5">
    <source>
        <dbReference type="ARBA" id="ARBA00022777"/>
    </source>
</evidence>
<evidence type="ECO:0000256" key="3">
    <source>
        <dbReference type="ARBA" id="ARBA00022679"/>
    </source>
</evidence>
<gene>
    <name evidence="9" type="ORF">PoB_003516500</name>
</gene>
<keyword evidence="3 8" id="KW-0808">Transferase</keyword>
<dbReference type="InterPro" id="IPR011009">
    <property type="entry name" value="Kinase-like_dom_sf"/>
</dbReference>
<dbReference type="GO" id="GO:0005524">
    <property type="term" value="F:ATP binding"/>
    <property type="evidence" value="ECO:0007669"/>
    <property type="project" value="UniProtKB-KW"/>
</dbReference>
<evidence type="ECO:0000313" key="9">
    <source>
        <dbReference type="EMBL" id="GFO08660.1"/>
    </source>
</evidence>
<reference evidence="9 10" key="1">
    <citation type="journal article" date="2021" name="Elife">
        <title>Chloroplast acquisition without the gene transfer in kleptoplastic sea slugs, Plakobranchus ocellatus.</title>
        <authorList>
            <person name="Maeda T."/>
            <person name="Takahashi S."/>
            <person name="Yoshida T."/>
            <person name="Shimamura S."/>
            <person name="Takaki Y."/>
            <person name="Nagai Y."/>
            <person name="Toyoda A."/>
            <person name="Suzuki Y."/>
            <person name="Arimoto A."/>
            <person name="Ishii H."/>
            <person name="Satoh N."/>
            <person name="Nishiyama T."/>
            <person name="Hasebe M."/>
            <person name="Maruyama T."/>
            <person name="Minagawa J."/>
            <person name="Obokata J."/>
            <person name="Shigenobu S."/>
        </authorList>
    </citation>
    <scope>NUCLEOTIDE SEQUENCE [LARGE SCALE GENOMIC DNA]</scope>
</reference>
<evidence type="ECO:0000256" key="1">
    <source>
        <dbReference type="ARBA" id="ARBA00009460"/>
    </source>
</evidence>
<name>A0AAV4AMT4_9GAST</name>
<keyword evidence="10" id="KW-1185">Reference proteome</keyword>
<dbReference type="EMBL" id="BLXT01003974">
    <property type="protein sequence ID" value="GFO08660.1"/>
    <property type="molecule type" value="Genomic_DNA"/>
</dbReference>
<keyword evidence="4" id="KW-0547">Nucleotide-binding</keyword>